<dbReference type="SUPFAM" id="SSF48576">
    <property type="entry name" value="Terpenoid synthases"/>
    <property type="match status" value="1"/>
</dbReference>
<dbReference type="GO" id="GO:0046872">
    <property type="term" value="F:metal ion binding"/>
    <property type="evidence" value="ECO:0007669"/>
    <property type="project" value="UniProtKB-KW"/>
</dbReference>
<evidence type="ECO:0000256" key="6">
    <source>
        <dbReference type="RuleBase" id="RU004466"/>
    </source>
</evidence>
<dbReference type="InterPro" id="IPR008949">
    <property type="entry name" value="Isoprenoid_synthase_dom_sf"/>
</dbReference>
<dbReference type="GO" id="GO:0004659">
    <property type="term" value="F:prenyltransferase activity"/>
    <property type="evidence" value="ECO:0007669"/>
    <property type="project" value="InterPro"/>
</dbReference>
<evidence type="ECO:0000256" key="3">
    <source>
        <dbReference type="ARBA" id="ARBA00022679"/>
    </source>
</evidence>
<dbReference type="InterPro" id="IPR000092">
    <property type="entry name" value="Polyprenyl_synt"/>
</dbReference>
<evidence type="ECO:0000313" key="7">
    <source>
        <dbReference type="EMBL" id="SHI24157.1"/>
    </source>
</evidence>
<evidence type="ECO:0000256" key="4">
    <source>
        <dbReference type="ARBA" id="ARBA00022723"/>
    </source>
</evidence>
<dbReference type="SFLD" id="SFLDG01211">
    <property type="entry name" value="Competence_Regulatory_Protein"/>
    <property type="match status" value="1"/>
</dbReference>
<dbReference type="Gene3D" id="1.10.600.10">
    <property type="entry name" value="Farnesyl Diphosphate Synthase"/>
    <property type="match status" value="1"/>
</dbReference>
<evidence type="ECO:0000256" key="5">
    <source>
        <dbReference type="ARBA" id="ARBA00022842"/>
    </source>
</evidence>
<dbReference type="Proteomes" id="UP000183954">
    <property type="component" value="Unassembled WGS sequence"/>
</dbReference>
<dbReference type="PANTHER" id="PTHR12001">
    <property type="entry name" value="GERANYLGERANYL PYROPHOSPHATE SYNTHASE"/>
    <property type="match status" value="1"/>
</dbReference>
<comment type="cofactor">
    <cofactor evidence="1">
        <name>Mg(2+)</name>
        <dbReference type="ChEBI" id="CHEBI:18420"/>
    </cofactor>
</comment>
<organism evidence="7 8">
    <name type="scientific">Desulfosporosinus lacus DSM 15449</name>
    <dbReference type="NCBI Taxonomy" id="1121420"/>
    <lineage>
        <taxon>Bacteria</taxon>
        <taxon>Bacillati</taxon>
        <taxon>Bacillota</taxon>
        <taxon>Clostridia</taxon>
        <taxon>Eubacteriales</taxon>
        <taxon>Desulfitobacteriaceae</taxon>
        <taxon>Desulfosporosinus</taxon>
    </lineage>
</organism>
<dbReference type="EMBL" id="FQXJ01000012">
    <property type="protein sequence ID" value="SHI24157.1"/>
    <property type="molecule type" value="Genomic_DNA"/>
</dbReference>
<dbReference type="OrthoDB" id="1792811at2"/>
<dbReference type="CDD" id="cd00867">
    <property type="entry name" value="Trans_IPPS"/>
    <property type="match status" value="1"/>
</dbReference>
<dbReference type="PANTHER" id="PTHR12001:SF69">
    <property type="entry name" value="ALL TRANS-POLYPRENYL-DIPHOSPHATE SYNTHASE PDSS1"/>
    <property type="match status" value="1"/>
</dbReference>
<keyword evidence="5" id="KW-0460">Magnesium</keyword>
<protein>
    <submittedName>
        <fullName evidence="7">Competence protein ComQ</fullName>
    </submittedName>
</protein>
<dbReference type="AlphaFoldDB" id="A0A1M5ZIN0"/>
<dbReference type="SFLD" id="SFLDS00005">
    <property type="entry name" value="Isoprenoid_Synthase_Type_I"/>
    <property type="match status" value="1"/>
</dbReference>
<sequence>MDMDGSITKEIESLLTESGLSEGVVSIINGWLDSSFGSKGRYGWAQLTLITCDSTGGVPEEGLRGAVAMELYALAADILDDIQDQDNNDLPWRKVPPAQGINLATCILVLSYKALSGLSNPRHFEEASKVFNQMGLQVCDGQFQEFLNDSKDRITLEEYFKVINKKSCGLTAGACKIGAILGEADQTLVDRLEEFGMCLGMMGQIKNDLDDFLNLETKSDFIKGRKTLPFVYLLNVLDEIEAEELKYLSTLAIKGLTNFGTNEKGQLRELVINEGTIHYCSVIHEMYMQRALEIVNRIPISEKSKEKLIQLVG</sequence>
<dbReference type="RefSeq" id="WP_073030822.1">
    <property type="nucleotide sequence ID" value="NZ_FQXJ01000012.1"/>
</dbReference>
<keyword evidence="3 6" id="KW-0808">Transferase</keyword>
<reference evidence="8" key="1">
    <citation type="submission" date="2016-11" db="EMBL/GenBank/DDBJ databases">
        <authorList>
            <person name="Varghese N."/>
            <person name="Submissions S."/>
        </authorList>
    </citation>
    <scope>NUCLEOTIDE SEQUENCE [LARGE SCALE GENOMIC DNA]</scope>
    <source>
        <strain evidence="8">DSM 15449</strain>
    </source>
</reference>
<proteinExistence type="inferred from homology"/>
<name>A0A1M5ZIN0_9FIRM</name>
<gene>
    <name evidence="7" type="ORF">SAMN02746098_03313</name>
</gene>
<keyword evidence="8" id="KW-1185">Reference proteome</keyword>
<accession>A0A1M5ZIN0</accession>
<dbReference type="STRING" id="1121420.SAMN02746098_03313"/>
<dbReference type="GO" id="GO:0008299">
    <property type="term" value="P:isoprenoid biosynthetic process"/>
    <property type="evidence" value="ECO:0007669"/>
    <property type="project" value="InterPro"/>
</dbReference>
<evidence type="ECO:0000256" key="2">
    <source>
        <dbReference type="ARBA" id="ARBA00006706"/>
    </source>
</evidence>
<comment type="similarity">
    <text evidence="2 6">Belongs to the FPP/GGPP synthase family.</text>
</comment>
<keyword evidence="4" id="KW-0479">Metal-binding</keyword>
<evidence type="ECO:0000313" key="8">
    <source>
        <dbReference type="Proteomes" id="UP000183954"/>
    </source>
</evidence>
<dbReference type="Pfam" id="PF00348">
    <property type="entry name" value="polyprenyl_synt"/>
    <property type="match status" value="1"/>
</dbReference>
<evidence type="ECO:0000256" key="1">
    <source>
        <dbReference type="ARBA" id="ARBA00001946"/>
    </source>
</evidence>
<dbReference type="InterPro" id="IPR033965">
    <property type="entry name" value="ComQ"/>
</dbReference>